<dbReference type="HOGENOM" id="CLU_2370529_0_0_3"/>
<dbReference type="Proteomes" id="UP000002274">
    <property type="component" value="Chromosome"/>
</dbReference>
<dbReference type="EMBL" id="CP000554">
    <property type="protein sequence ID" value="ABM78901.1"/>
    <property type="molecule type" value="Genomic_DNA"/>
</dbReference>
<organism evidence="1 2">
    <name type="scientific">Prochlorococcus marinus (strain MIT 9303)</name>
    <dbReference type="NCBI Taxonomy" id="59922"/>
    <lineage>
        <taxon>Bacteria</taxon>
        <taxon>Bacillati</taxon>
        <taxon>Cyanobacteriota</taxon>
        <taxon>Cyanophyceae</taxon>
        <taxon>Synechococcales</taxon>
        <taxon>Prochlorococcaceae</taxon>
        <taxon>Prochlorococcus</taxon>
    </lineage>
</organism>
<evidence type="ECO:0000313" key="2">
    <source>
        <dbReference type="Proteomes" id="UP000002274"/>
    </source>
</evidence>
<dbReference type="STRING" id="59922.P9303_21661"/>
<gene>
    <name evidence="1" type="ordered locus">P9303_21661</name>
</gene>
<proteinExistence type="predicted"/>
<sequence length="95" mass="10793">MRSHDAFTPLAISPFSIPFSSINVDINLDIATKQVGIDHFFENSITPLRRSRKAGSSNNVYYNATRQACNDNNTFSSSVYRSNLYRVKPCWLKLC</sequence>
<dbReference type="RefSeq" id="WP_011826775.1">
    <property type="nucleotide sequence ID" value="NC_008820.1"/>
</dbReference>
<reference evidence="1 2" key="1">
    <citation type="journal article" date="2007" name="PLoS Genet.">
        <title>Patterns and implications of gene gain and loss in the evolution of Prochlorococcus.</title>
        <authorList>
            <person name="Kettler G.C."/>
            <person name="Martiny A.C."/>
            <person name="Huang K."/>
            <person name="Zucker J."/>
            <person name="Coleman M.L."/>
            <person name="Rodrigue S."/>
            <person name="Chen F."/>
            <person name="Lapidus A."/>
            <person name="Ferriera S."/>
            <person name="Johnson J."/>
            <person name="Steglich C."/>
            <person name="Church G.M."/>
            <person name="Richardson P."/>
            <person name="Chisholm S.W."/>
        </authorList>
    </citation>
    <scope>NUCLEOTIDE SEQUENCE [LARGE SCALE GENOMIC DNA]</scope>
    <source>
        <strain evidence="1 2">MIT 9303</strain>
    </source>
</reference>
<dbReference type="AlphaFoldDB" id="A2CBP1"/>
<evidence type="ECO:0000313" key="1">
    <source>
        <dbReference type="EMBL" id="ABM78901.1"/>
    </source>
</evidence>
<accession>A2CBP1</accession>
<dbReference type="KEGG" id="pmf:P9303_21661"/>
<protein>
    <submittedName>
        <fullName evidence="1">Uncharacterized protein</fullName>
    </submittedName>
</protein>
<name>A2CBP1_PROM3</name>
<dbReference type="BioCyc" id="PMAR59922:G1G80-1895-MONOMER"/>